<evidence type="ECO:0000256" key="3">
    <source>
        <dbReference type="ARBA" id="ARBA00023204"/>
    </source>
</evidence>
<evidence type="ECO:0000256" key="2">
    <source>
        <dbReference type="ARBA" id="ARBA00022763"/>
    </source>
</evidence>
<evidence type="ECO:0000256" key="1">
    <source>
        <dbReference type="ARBA" id="ARBA00004123"/>
    </source>
</evidence>
<feature type="compositionally biased region" description="Basic and acidic residues" evidence="5">
    <location>
        <begin position="137"/>
        <end position="252"/>
    </location>
</feature>
<sequence>MAGKLVRKLETGSFEKKCAFWPMADGVSSNLYPETTTDSRVILHALQKGMDNNSVKRKNADDSENNGAQFNISLPKRQRQSSQSDIEEIKLEDFHLRVPSDKIDLLRDQFGKYIISDEETTPKRSTPKSQRTPRQLLKQEEIEKKRREIEERKEQKRREEEERKEQKRREEDERKEQKRRQEEERKEQKRREEEERREKKRREEEEQERKEQKRREEEERKEQKRREEEERKEQKRREEDEKRRQQELEESKKRRQSQMFMNFFQKLDKPATPRTLASMPSSLFKEFEIKQNMEVAPIHYRDPLTSKQYDSLLKHEEKDIAECLAEIKQNKRRNSLSRKPDVIEVDRRKWKLFQIHTNYRPPYYGTWRKRSTHITGRRPFSTAEPSLNYEYDSDDDWEDEPSDAEECKSDDEDATEKDEELDESENEFFVEHGYLSSDEGSEDAEKRKKRLSKRAEEFKVWQQQKEKRTKKREGIHPIIYGPCWKTERSVQENVPFSALQNLKAGVIFDYSSIDIPVN</sequence>
<proteinExistence type="predicted"/>
<protein>
    <submittedName>
        <fullName evidence="7">Chromatin assembly factor 1 subunit A domain-containing protein</fullName>
    </submittedName>
</protein>
<dbReference type="GO" id="GO:0006281">
    <property type="term" value="P:DNA repair"/>
    <property type="evidence" value="ECO:0007669"/>
    <property type="project" value="UniProtKB-KW"/>
</dbReference>
<dbReference type="Pfam" id="PF12253">
    <property type="entry name" value="CAF1A_dimeriz"/>
    <property type="match status" value="1"/>
</dbReference>
<evidence type="ECO:0000313" key="8">
    <source>
        <dbReference type="Proteomes" id="UP001201812"/>
    </source>
</evidence>
<evidence type="ECO:0000256" key="5">
    <source>
        <dbReference type="SAM" id="MobiDB-lite"/>
    </source>
</evidence>
<comment type="subcellular location">
    <subcellularLocation>
        <location evidence="1">Nucleus</location>
    </subcellularLocation>
</comment>
<reference evidence="7" key="1">
    <citation type="submission" date="2022-01" db="EMBL/GenBank/DDBJ databases">
        <title>Genome Sequence Resource for Two Populations of Ditylenchus destructor, the Migratory Endoparasitic Phytonematode.</title>
        <authorList>
            <person name="Zhang H."/>
            <person name="Lin R."/>
            <person name="Xie B."/>
        </authorList>
    </citation>
    <scope>NUCLEOTIDE SEQUENCE</scope>
    <source>
        <strain evidence="7">BazhouSP</strain>
    </source>
</reference>
<keyword evidence="8" id="KW-1185">Reference proteome</keyword>
<name>A0AAD4MZQ5_9BILA</name>
<feature type="region of interest" description="Disordered" evidence="5">
    <location>
        <begin position="117"/>
        <end position="274"/>
    </location>
</feature>
<keyword evidence="3" id="KW-0234">DNA repair</keyword>
<dbReference type="PANTHER" id="PTHR15272">
    <property type="entry name" value="CHROMATIN ASSEMBLY FACTOR 1 SUBUNIT A CAF-1 SUBUNIT A"/>
    <property type="match status" value="1"/>
</dbReference>
<organism evidence="7 8">
    <name type="scientific">Ditylenchus destructor</name>
    <dbReference type="NCBI Taxonomy" id="166010"/>
    <lineage>
        <taxon>Eukaryota</taxon>
        <taxon>Metazoa</taxon>
        <taxon>Ecdysozoa</taxon>
        <taxon>Nematoda</taxon>
        <taxon>Chromadorea</taxon>
        <taxon>Rhabditida</taxon>
        <taxon>Tylenchina</taxon>
        <taxon>Tylenchomorpha</taxon>
        <taxon>Sphaerularioidea</taxon>
        <taxon>Anguinidae</taxon>
        <taxon>Anguininae</taxon>
        <taxon>Ditylenchus</taxon>
    </lineage>
</organism>
<keyword evidence="4" id="KW-0539">Nucleus</keyword>
<feature type="compositionally biased region" description="Polar residues" evidence="5">
    <location>
        <begin position="123"/>
        <end position="133"/>
    </location>
</feature>
<evidence type="ECO:0000313" key="7">
    <source>
        <dbReference type="EMBL" id="KAI1712760.1"/>
    </source>
</evidence>
<gene>
    <name evidence="7" type="ORF">DdX_09385</name>
</gene>
<dbReference type="Proteomes" id="UP001201812">
    <property type="component" value="Unassembled WGS sequence"/>
</dbReference>
<dbReference type="GO" id="GO:0006334">
    <property type="term" value="P:nucleosome assembly"/>
    <property type="evidence" value="ECO:0007669"/>
    <property type="project" value="TreeGrafter"/>
</dbReference>
<feature type="compositionally biased region" description="Acidic residues" evidence="5">
    <location>
        <begin position="391"/>
        <end position="428"/>
    </location>
</feature>
<dbReference type="InterPro" id="IPR022043">
    <property type="entry name" value="CAF1A_DD"/>
</dbReference>
<dbReference type="EMBL" id="JAKKPZ010000017">
    <property type="protein sequence ID" value="KAI1712760.1"/>
    <property type="molecule type" value="Genomic_DNA"/>
</dbReference>
<accession>A0AAD4MZQ5</accession>
<dbReference type="GO" id="GO:0033186">
    <property type="term" value="C:CAF-1 complex"/>
    <property type="evidence" value="ECO:0007669"/>
    <property type="project" value="TreeGrafter"/>
</dbReference>
<dbReference type="PANTHER" id="PTHR15272:SF0">
    <property type="entry name" value="CHROMATIN ASSEMBLY FACTOR 1 SUBUNIT A"/>
    <property type="match status" value="1"/>
</dbReference>
<dbReference type="AlphaFoldDB" id="A0AAD4MZQ5"/>
<keyword evidence="2" id="KW-0227">DNA damage</keyword>
<dbReference type="GO" id="GO:0005634">
    <property type="term" value="C:nucleus"/>
    <property type="evidence" value="ECO:0007669"/>
    <property type="project" value="UniProtKB-SubCell"/>
</dbReference>
<feature type="domain" description="Chromatin assembly factor 1 subunit A dimerization" evidence="6">
    <location>
        <begin position="351"/>
        <end position="422"/>
    </location>
</feature>
<comment type="caution">
    <text evidence="7">The sequence shown here is derived from an EMBL/GenBank/DDBJ whole genome shotgun (WGS) entry which is preliminary data.</text>
</comment>
<feature type="region of interest" description="Disordered" evidence="5">
    <location>
        <begin position="377"/>
        <end position="452"/>
    </location>
</feature>
<evidence type="ECO:0000259" key="6">
    <source>
        <dbReference type="Pfam" id="PF12253"/>
    </source>
</evidence>
<evidence type="ECO:0000256" key="4">
    <source>
        <dbReference type="ARBA" id="ARBA00023242"/>
    </source>
</evidence>